<dbReference type="PANTHER" id="PTHR37012">
    <property type="entry name" value="B-ZIP TRANSCRIPTION FACTOR (EUROFUNG)-RELATED"/>
    <property type="match status" value="1"/>
</dbReference>
<evidence type="ECO:0000313" key="3">
    <source>
        <dbReference type="Proteomes" id="UP001172673"/>
    </source>
</evidence>
<feature type="region of interest" description="Disordered" evidence="1">
    <location>
        <begin position="1"/>
        <end position="73"/>
    </location>
</feature>
<evidence type="ECO:0000313" key="2">
    <source>
        <dbReference type="EMBL" id="KAJ9608971.1"/>
    </source>
</evidence>
<feature type="compositionally biased region" description="Polar residues" evidence="1">
    <location>
        <begin position="22"/>
        <end position="31"/>
    </location>
</feature>
<protein>
    <recommendedName>
        <fullName evidence="4">BZIP transcription factor</fullName>
    </recommendedName>
</protein>
<reference evidence="2" key="1">
    <citation type="submission" date="2022-10" db="EMBL/GenBank/DDBJ databases">
        <title>Culturing micro-colonial fungi from biological soil crusts in the Mojave desert and describing Neophaeococcomyces mojavensis, and introducing the new genera and species Taxawa tesnikishii.</title>
        <authorList>
            <person name="Kurbessoian T."/>
            <person name="Stajich J.E."/>
        </authorList>
    </citation>
    <scope>NUCLEOTIDE SEQUENCE</scope>
    <source>
        <strain evidence="2">TK_41</strain>
    </source>
</reference>
<feature type="compositionally biased region" description="Polar residues" evidence="1">
    <location>
        <begin position="318"/>
        <end position="333"/>
    </location>
</feature>
<dbReference type="Gene3D" id="1.20.5.170">
    <property type="match status" value="1"/>
</dbReference>
<keyword evidence="3" id="KW-1185">Reference proteome</keyword>
<accession>A0AA38X8S6</accession>
<comment type="caution">
    <text evidence="2">The sequence shown here is derived from an EMBL/GenBank/DDBJ whole genome shotgun (WGS) entry which is preliminary data.</text>
</comment>
<dbReference type="Proteomes" id="UP001172673">
    <property type="component" value="Unassembled WGS sequence"/>
</dbReference>
<gene>
    <name evidence="2" type="ORF">H2200_006742</name>
</gene>
<dbReference type="Pfam" id="PF11905">
    <property type="entry name" value="DUF3425"/>
    <property type="match status" value="1"/>
</dbReference>
<sequence length="503" mass="56120">MQHDPSLSAVSPLSPSGGAEQNDFSPSSTSQRGRKRKATGAGSRGVATLTPDQLAKKRANDREAQRAIRERTKHTIENLERRIQELTAQQPYQELQEVIRQKDAIQAENEEIRRRLASVMALIQPIIGAQGLTDLATAAQHNVQAGIGQQNPPPAYFTARSAFAPSPRITQGQSEASAYQPAFGVEGADENRTWTSSRDALEHQRDNLQRGLELSDTGERVNFSFLLDSLGQRSANGNAEAQHSQQQSPASSRYTAYPAITMNTSEPLRLPSAPWNVLPKNAPPTCPLDRLLLDFLHSRQRDPPSPDSAGSAPSYPSVSSLLNPSGHTPQDPLSQIMTDIISKFPHISQLPNQTGTLFCMFSLMRWQIHPTQENYERLPDWLRPTPAQIYTSHPAWVDHIPWPRLRDKIIGNHQDYPFENWFLPFTSGLSVNWPYDPVDCLLSTSEQDEPVMNPVFERHVRRLENWSLGPLFAEAFPQLVDTVTIKVQPPTPMTMGTKSTQRA</sequence>
<organism evidence="2 3">
    <name type="scientific">Cladophialophora chaetospira</name>
    <dbReference type="NCBI Taxonomy" id="386627"/>
    <lineage>
        <taxon>Eukaryota</taxon>
        <taxon>Fungi</taxon>
        <taxon>Dikarya</taxon>
        <taxon>Ascomycota</taxon>
        <taxon>Pezizomycotina</taxon>
        <taxon>Eurotiomycetes</taxon>
        <taxon>Chaetothyriomycetidae</taxon>
        <taxon>Chaetothyriales</taxon>
        <taxon>Herpotrichiellaceae</taxon>
        <taxon>Cladophialophora</taxon>
    </lineage>
</organism>
<dbReference type="PANTHER" id="PTHR37012:SF2">
    <property type="entry name" value="BZIP DOMAIN-CONTAINING PROTEIN-RELATED"/>
    <property type="match status" value="1"/>
</dbReference>
<feature type="compositionally biased region" description="Low complexity" evidence="1">
    <location>
        <begin position="1"/>
        <end position="19"/>
    </location>
</feature>
<evidence type="ECO:0000256" key="1">
    <source>
        <dbReference type="SAM" id="MobiDB-lite"/>
    </source>
</evidence>
<evidence type="ECO:0008006" key="4">
    <source>
        <dbReference type="Google" id="ProtNLM"/>
    </source>
</evidence>
<feature type="compositionally biased region" description="Low complexity" evidence="1">
    <location>
        <begin position="239"/>
        <end position="252"/>
    </location>
</feature>
<dbReference type="AlphaFoldDB" id="A0AA38X8S6"/>
<proteinExistence type="predicted"/>
<feature type="region of interest" description="Disordered" evidence="1">
    <location>
        <begin position="234"/>
        <end position="253"/>
    </location>
</feature>
<feature type="region of interest" description="Disordered" evidence="1">
    <location>
        <begin position="298"/>
        <end position="333"/>
    </location>
</feature>
<dbReference type="CDD" id="cd14688">
    <property type="entry name" value="bZIP_YAP"/>
    <property type="match status" value="1"/>
</dbReference>
<dbReference type="EMBL" id="JAPDRK010000009">
    <property type="protein sequence ID" value="KAJ9608971.1"/>
    <property type="molecule type" value="Genomic_DNA"/>
</dbReference>
<feature type="compositionally biased region" description="Low complexity" evidence="1">
    <location>
        <begin position="307"/>
        <end position="317"/>
    </location>
</feature>
<name>A0AA38X8S6_9EURO</name>
<dbReference type="InterPro" id="IPR021833">
    <property type="entry name" value="DUF3425"/>
</dbReference>
<feature type="compositionally biased region" description="Basic and acidic residues" evidence="1">
    <location>
        <begin position="54"/>
        <end position="73"/>
    </location>
</feature>